<evidence type="ECO:0000313" key="2">
    <source>
        <dbReference type="EMBL" id="CAF3804400.1"/>
    </source>
</evidence>
<dbReference type="Proteomes" id="UP000681722">
    <property type="component" value="Unassembled WGS sequence"/>
</dbReference>
<organism evidence="1 3">
    <name type="scientific">Didymodactylos carnosus</name>
    <dbReference type="NCBI Taxonomy" id="1234261"/>
    <lineage>
        <taxon>Eukaryota</taxon>
        <taxon>Metazoa</taxon>
        <taxon>Spiralia</taxon>
        <taxon>Gnathifera</taxon>
        <taxon>Rotifera</taxon>
        <taxon>Eurotatoria</taxon>
        <taxon>Bdelloidea</taxon>
        <taxon>Philodinida</taxon>
        <taxon>Philodinidae</taxon>
        <taxon>Didymodactylos</taxon>
    </lineage>
</organism>
<evidence type="ECO:0000313" key="3">
    <source>
        <dbReference type="Proteomes" id="UP000663829"/>
    </source>
</evidence>
<evidence type="ECO:0000313" key="1">
    <source>
        <dbReference type="EMBL" id="CAF1033693.1"/>
    </source>
</evidence>
<gene>
    <name evidence="1" type="ORF">GPM918_LOCUS15411</name>
    <name evidence="2" type="ORF">SRO942_LOCUS15411</name>
</gene>
<dbReference type="AlphaFoldDB" id="A0A814J9C9"/>
<accession>A0A814J9C9</accession>
<dbReference type="EMBL" id="CAJNOQ010003875">
    <property type="protein sequence ID" value="CAF1033693.1"/>
    <property type="molecule type" value="Genomic_DNA"/>
</dbReference>
<name>A0A814J9C9_9BILA</name>
<dbReference type="Proteomes" id="UP000663829">
    <property type="component" value="Unassembled WGS sequence"/>
</dbReference>
<reference evidence="1" key="1">
    <citation type="submission" date="2021-02" db="EMBL/GenBank/DDBJ databases">
        <authorList>
            <person name="Nowell W R."/>
        </authorList>
    </citation>
    <scope>NUCLEOTIDE SEQUENCE</scope>
</reference>
<keyword evidence="3" id="KW-1185">Reference proteome</keyword>
<sequence>SYVSDNESNRFKQLDYDDIQLVLECDKITDTLSVPFRIRDSYCVTESDLELELAALEMNKEITAPLSILTHQTDI</sequence>
<dbReference type="EMBL" id="CAJOBC010003875">
    <property type="protein sequence ID" value="CAF3804400.1"/>
    <property type="molecule type" value="Genomic_DNA"/>
</dbReference>
<proteinExistence type="predicted"/>
<protein>
    <submittedName>
        <fullName evidence="1">Uncharacterized protein</fullName>
    </submittedName>
</protein>
<feature type="non-terminal residue" evidence="1">
    <location>
        <position position="1"/>
    </location>
</feature>
<comment type="caution">
    <text evidence="1">The sequence shown here is derived from an EMBL/GenBank/DDBJ whole genome shotgun (WGS) entry which is preliminary data.</text>
</comment>